<dbReference type="InterPro" id="IPR011682">
    <property type="entry name" value="Glyco_hydro_38_C"/>
</dbReference>
<dbReference type="Gene3D" id="2.70.98.30">
    <property type="entry name" value="Golgi alpha-mannosidase II, domain 4"/>
    <property type="match status" value="1"/>
</dbReference>
<protein>
    <submittedName>
        <fullName evidence="2">Alpha-mannosidase 2</fullName>
    </submittedName>
</protein>
<dbReference type="GO" id="GO:0006013">
    <property type="term" value="P:mannose metabolic process"/>
    <property type="evidence" value="ECO:0007669"/>
    <property type="project" value="InterPro"/>
</dbReference>
<name>A0A2S2P0E5_SCHGA</name>
<evidence type="ECO:0000259" key="1">
    <source>
        <dbReference type="Pfam" id="PF07748"/>
    </source>
</evidence>
<dbReference type="Pfam" id="PF07748">
    <property type="entry name" value="Glyco_hydro_38C"/>
    <property type="match status" value="1"/>
</dbReference>
<proteinExistence type="predicted"/>
<dbReference type="GO" id="GO:0000139">
    <property type="term" value="C:Golgi membrane"/>
    <property type="evidence" value="ECO:0007669"/>
    <property type="project" value="TreeGrafter"/>
</dbReference>
<reference evidence="2" key="1">
    <citation type="submission" date="2018-04" db="EMBL/GenBank/DDBJ databases">
        <title>Transcriptome of Schizaphis graminum biotype I.</title>
        <authorList>
            <person name="Scully E.D."/>
            <person name="Geib S.M."/>
            <person name="Palmer N.A."/>
            <person name="Koch K."/>
            <person name="Bradshaw J."/>
            <person name="Heng-Moss T."/>
            <person name="Sarath G."/>
        </authorList>
    </citation>
    <scope>NUCLEOTIDE SEQUENCE</scope>
</reference>
<dbReference type="Gene3D" id="2.60.40.1180">
    <property type="entry name" value="Golgi alpha-mannosidase II"/>
    <property type="match status" value="1"/>
</dbReference>
<dbReference type="PANTHER" id="PTHR11607:SF3">
    <property type="entry name" value="LYSOSOMAL ALPHA-MANNOSIDASE"/>
    <property type="match status" value="1"/>
</dbReference>
<sequence length="478" mass="53817">MRNEIITLVVASENLKVVNSEGVDIPFQVDSTCNLLDTQLMTPCFQLHFIAELGPLEIKKYTIINLPTDISTKKYMSLISVYNPKINDVLDPSIYIKTSNIEEFSIENQNIVASFGQNGMLQNITLKSSGKQYPVSLKFVQYNSAYGPDMSGAYLFMPSGDAVDAHVTENEPTIYVVKGHILSQVVIQFSNVKHSILLRHTKDAYDVEIRNLVDIRQQMNYELSMRVITGVNNDNVFYTDLNGFQMTRRKHYSKLPIQGNFYPMSSAMYIEDDTTRVSLLSVQPLGASSLYNGKMEVIQDRRLRQDDNRGLGQGVLDNVPTLTLFRLIVEENIGNCQMDIPQLTALGMTSMSTMLYPLVQLIDTSRFDHLEDTYVNNKLTLLPKDVHLVTASMIIQHSEPAVGLVFHRTQTTQCYGFKEANLNDGPNSIDLKALASSSIENITIYESSLSFVHIGPKVNVLKPQIMEPMELKGYVIKK</sequence>
<dbReference type="GO" id="GO:0030246">
    <property type="term" value="F:carbohydrate binding"/>
    <property type="evidence" value="ECO:0007669"/>
    <property type="project" value="InterPro"/>
</dbReference>
<organism evidence="2">
    <name type="scientific">Schizaphis graminum</name>
    <name type="common">Green bug aphid</name>
    <dbReference type="NCBI Taxonomy" id="13262"/>
    <lineage>
        <taxon>Eukaryota</taxon>
        <taxon>Metazoa</taxon>
        <taxon>Ecdysozoa</taxon>
        <taxon>Arthropoda</taxon>
        <taxon>Hexapoda</taxon>
        <taxon>Insecta</taxon>
        <taxon>Pterygota</taxon>
        <taxon>Neoptera</taxon>
        <taxon>Paraneoptera</taxon>
        <taxon>Hemiptera</taxon>
        <taxon>Sternorrhyncha</taxon>
        <taxon>Aphidomorpha</taxon>
        <taxon>Aphidoidea</taxon>
        <taxon>Aphididae</taxon>
        <taxon>Aphidini</taxon>
        <taxon>Schizaphis</taxon>
    </lineage>
</organism>
<dbReference type="FunFam" id="2.70.98.30:FF:000002">
    <property type="entry name" value="Alpha-mannosidase"/>
    <property type="match status" value="1"/>
</dbReference>
<dbReference type="InterPro" id="IPR013780">
    <property type="entry name" value="Glyco_hydro_b"/>
</dbReference>
<feature type="domain" description="Glycosyl hydrolase family 38 C-terminal" evidence="1">
    <location>
        <begin position="106"/>
        <end position="309"/>
    </location>
</feature>
<dbReference type="InterPro" id="IPR011013">
    <property type="entry name" value="Gal_mutarotase_sf_dom"/>
</dbReference>
<evidence type="ECO:0000313" key="2">
    <source>
        <dbReference type="EMBL" id="MBY22917.1"/>
    </source>
</evidence>
<dbReference type="InterPro" id="IPR050843">
    <property type="entry name" value="Glycosyl_Hydrlase_38"/>
</dbReference>
<dbReference type="PANTHER" id="PTHR11607">
    <property type="entry name" value="ALPHA-MANNOSIDASE"/>
    <property type="match status" value="1"/>
</dbReference>
<accession>A0A2S2P0E5</accession>
<dbReference type="EMBL" id="GGMR01010298">
    <property type="protein sequence ID" value="MBY22917.1"/>
    <property type="molecule type" value="Transcribed_RNA"/>
</dbReference>
<dbReference type="GO" id="GO:0004559">
    <property type="term" value="F:alpha-mannosidase activity"/>
    <property type="evidence" value="ECO:0007669"/>
    <property type="project" value="InterPro"/>
</dbReference>
<dbReference type="GO" id="GO:0006491">
    <property type="term" value="P:N-glycan processing"/>
    <property type="evidence" value="ECO:0007669"/>
    <property type="project" value="TreeGrafter"/>
</dbReference>
<dbReference type="AlphaFoldDB" id="A0A2S2P0E5"/>
<dbReference type="SUPFAM" id="SSF74650">
    <property type="entry name" value="Galactose mutarotase-like"/>
    <property type="match status" value="1"/>
</dbReference>
<gene>
    <name evidence="2" type="primary">MAN2A1_1</name>
    <name evidence="2" type="ORF">g.27595</name>
</gene>